<organism evidence="1 2">
    <name type="scientific">Genlisea aurea</name>
    <dbReference type="NCBI Taxonomy" id="192259"/>
    <lineage>
        <taxon>Eukaryota</taxon>
        <taxon>Viridiplantae</taxon>
        <taxon>Streptophyta</taxon>
        <taxon>Embryophyta</taxon>
        <taxon>Tracheophyta</taxon>
        <taxon>Spermatophyta</taxon>
        <taxon>Magnoliopsida</taxon>
        <taxon>eudicotyledons</taxon>
        <taxon>Gunneridae</taxon>
        <taxon>Pentapetalae</taxon>
        <taxon>asterids</taxon>
        <taxon>lamiids</taxon>
        <taxon>Lamiales</taxon>
        <taxon>Lentibulariaceae</taxon>
        <taxon>Genlisea</taxon>
    </lineage>
</organism>
<protein>
    <submittedName>
        <fullName evidence="1">Uncharacterized protein</fullName>
    </submittedName>
</protein>
<proteinExistence type="predicted"/>
<accession>S8DB64</accession>
<dbReference type="AlphaFoldDB" id="S8DB64"/>
<evidence type="ECO:0000313" key="1">
    <source>
        <dbReference type="EMBL" id="EPS74741.1"/>
    </source>
</evidence>
<comment type="caution">
    <text evidence="1">The sequence shown here is derived from an EMBL/GenBank/DDBJ whole genome shotgun (WGS) entry which is preliminary data.</text>
</comment>
<keyword evidence="2" id="KW-1185">Reference proteome</keyword>
<dbReference type="EMBL" id="AUSU01000002">
    <property type="protein sequence ID" value="EPS74741.1"/>
    <property type="molecule type" value="Genomic_DNA"/>
</dbReference>
<reference evidence="1 2" key="1">
    <citation type="journal article" date="2013" name="BMC Genomics">
        <title>The miniature genome of a carnivorous plant Genlisea aurea contains a low number of genes and short non-coding sequences.</title>
        <authorList>
            <person name="Leushkin E.V."/>
            <person name="Sutormin R.A."/>
            <person name="Nabieva E.R."/>
            <person name="Penin A.A."/>
            <person name="Kondrashov A.S."/>
            <person name="Logacheva M.D."/>
        </authorList>
    </citation>
    <scope>NUCLEOTIDE SEQUENCE [LARGE SCALE GENOMIC DNA]</scope>
</reference>
<sequence>MEKLILALKITAQKLIHYGSFEGKMAGLDILYNLGVKKVMGYSTGGDRGMLFVLMAHAHEYYIKGKSHCPSAALWTMALGSMELRKSLYVECRRKAQLGSALPDFPNGFEVDWDASGVVLSQDRRPPSLVRSSAMLGRNGYLLHGVLCRLPSS</sequence>
<name>S8DB64_9LAMI</name>
<evidence type="ECO:0000313" key="2">
    <source>
        <dbReference type="Proteomes" id="UP000015453"/>
    </source>
</evidence>
<dbReference type="Proteomes" id="UP000015453">
    <property type="component" value="Unassembled WGS sequence"/>
</dbReference>
<gene>
    <name evidence="1" type="ORF">M569_00016</name>
</gene>